<dbReference type="EMBL" id="CP068046">
    <property type="protein sequence ID" value="QQR40530.1"/>
    <property type="molecule type" value="Genomic_DNA"/>
</dbReference>
<evidence type="ECO:0000313" key="11">
    <source>
        <dbReference type="EMBL" id="QQR40530.1"/>
    </source>
</evidence>
<dbReference type="PANTHER" id="PTHR21310">
    <property type="entry name" value="AMINOGLYCOSIDE PHOSPHOTRANSFERASE-RELATED-RELATED"/>
    <property type="match status" value="1"/>
</dbReference>
<dbReference type="EC" id="2.7.1.95" evidence="2"/>
<dbReference type="InterPro" id="IPR002575">
    <property type="entry name" value="Aminoglycoside_PTrfase"/>
</dbReference>
<keyword evidence="7" id="KW-0067">ATP-binding</keyword>
<evidence type="ECO:0000256" key="8">
    <source>
        <dbReference type="ARBA" id="ARBA00023251"/>
    </source>
</evidence>
<evidence type="ECO:0000256" key="1">
    <source>
        <dbReference type="ARBA" id="ARBA00006219"/>
    </source>
</evidence>
<evidence type="ECO:0000256" key="6">
    <source>
        <dbReference type="ARBA" id="ARBA00022777"/>
    </source>
</evidence>
<feature type="domain" description="Aminoglycoside phosphotransferase" evidence="10">
    <location>
        <begin position="12"/>
        <end position="232"/>
    </location>
</feature>
<evidence type="ECO:0000313" key="12">
    <source>
        <dbReference type="Proteomes" id="UP000595857"/>
    </source>
</evidence>
<evidence type="ECO:0000256" key="5">
    <source>
        <dbReference type="ARBA" id="ARBA00022741"/>
    </source>
</evidence>
<evidence type="ECO:0000256" key="7">
    <source>
        <dbReference type="ARBA" id="ARBA00022840"/>
    </source>
</evidence>
<dbReference type="Gene3D" id="3.90.1200.10">
    <property type="match status" value="1"/>
</dbReference>
<dbReference type="InterPro" id="IPR051678">
    <property type="entry name" value="AGP_Transferase"/>
</dbReference>
<comment type="catalytic activity">
    <reaction evidence="9">
        <text>kanamycin A + ATP = kanamycin 3'-phosphate + ADP + H(+)</text>
        <dbReference type="Rhea" id="RHEA:24256"/>
        <dbReference type="ChEBI" id="CHEBI:15378"/>
        <dbReference type="ChEBI" id="CHEBI:30616"/>
        <dbReference type="ChEBI" id="CHEBI:57909"/>
        <dbReference type="ChEBI" id="CHEBI:58214"/>
        <dbReference type="ChEBI" id="CHEBI:456216"/>
        <dbReference type="EC" id="2.7.1.95"/>
    </reaction>
</comment>
<protein>
    <recommendedName>
        <fullName evidence="3">Aminoglycoside 3'-phosphotransferase</fullName>
        <ecNumber evidence="2">2.7.1.95</ecNumber>
    </recommendedName>
</protein>
<proteinExistence type="inferred from homology"/>
<dbReference type="CDD" id="cd05150">
    <property type="entry name" value="APH"/>
    <property type="match status" value="1"/>
</dbReference>
<dbReference type="Gene3D" id="3.30.200.20">
    <property type="entry name" value="Phosphorylase Kinase, domain 1"/>
    <property type="match status" value="1"/>
</dbReference>
<dbReference type="PANTHER" id="PTHR21310:SF41">
    <property type="entry name" value="3'-PHOSPHOTRANSFERASE, PUTATIVE-RELATED"/>
    <property type="match status" value="1"/>
</dbReference>
<evidence type="ECO:0000259" key="10">
    <source>
        <dbReference type="Pfam" id="PF01636"/>
    </source>
</evidence>
<sequence length="240" mass="26943">MDKITVGESGAAVWRIELSAETSVFLKSEPVGPFAELPGEIERLNWLTRMGFKAPRVVEALEADGRHWLLMPAVPGEDLTHYTDWPADFVRIYAQGLKRIHALDPRQCPFDHNIEARLAAAKLRVDAILIDEADFDDERAGWTTQQVLDWLYSNRPTEGTQIVTHGDASTPNIMALDDRFSGFIDCGRVGTAGVWQDLALACRSIIFNIGEEHVAPFLAAYGAEWDEAQYRFYCALDELF</sequence>
<accession>A0ABX7C8F7</accession>
<dbReference type="Pfam" id="PF01636">
    <property type="entry name" value="APH"/>
    <property type="match status" value="1"/>
</dbReference>
<keyword evidence="4" id="KW-0808">Transferase</keyword>
<dbReference type="PIRSF" id="PIRSF000706">
    <property type="entry name" value="Kanamycin_kin"/>
    <property type="match status" value="1"/>
</dbReference>
<dbReference type="SUPFAM" id="SSF56112">
    <property type="entry name" value="Protein kinase-like (PK-like)"/>
    <property type="match status" value="1"/>
</dbReference>
<keyword evidence="12" id="KW-1185">Reference proteome</keyword>
<evidence type="ECO:0000256" key="4">
    <source>
        <dbReference type="ARBA" id="ARBA00022679"/>
    </source>
</evidence>
<keyword evidence="6" id="KW-0418">Kinase</keyword>
<dbReference type="NCBIfam" id="NF033068">
    <property type="entry name" value="APH_3p"/>
    <property type="match status" value="1"/>
</dbReference>
<dbReference type="Proteomes" id="UP000595857">
    <property type="component" value="Chromosome"/>
</dbReference>
<name>A0ABX7C8F7_9HYPH</name>
<evidence type="ECO:0000256" key="9">
    <source>
        <dbReference type="ARBA" id="ARBA00048925"/>
    </source>
</evidence>
<comment type="similarity">
    <text evidence="1">Belongs to the aminoglycoside phosphotransferase family.</text>
</comment>
<keyword evidence="8" id="KW-0046">Antibiotic resistance</keyword>
<reference evidence="11 12" key="1">
    <citation type="submission" date="2021-01" db="EMBL/GenBank/DDBJ databases">
        <title>Genome seq and assembly of Devosia sp. LEGU1.</title>
        <authorList>
            <person name="Chhetri G."/>
        </authorList>
    </citation>
    <scope>NUCLEOTIDE SEQUENCE [LARGE SCALE GENOMIC DNA]</scope>
    <source>
        <strain evidence="11 12">LEGU1</strain>
    </source>
</reference>
<evidence type="ECO:0000256" key="3">
    <source>
        <dbReference type="ARBA" id="ARBA00017903"/>
    </source>
</evidence>
<dbReference type="InterPro" id="IPR011009">
    <property type="entry name" value="Kinase-like_dom_sf"/>
</dbReference>
<keyword evidence="5" id="KW-0547">Nucleotide-binding</keyword>
<evidence type="ECO:0000256" key="2">
    <source>
        <dbReference type="ARBA" id="ARBA00012193"/>
    </source>
</evidence>
<organism evidence="11 12">
    <name type="scientific">Devosia rhizoryzae</name>
    <dbReference type="NCBI Taxonomy" id="2774137"/>
    <lineage>
        <taxon>Bacteria</taxon>
        <taxon>Pseudomonadati</taxon>
        <taxon>Pseudomonadota</taxon>
        <taxon>Alphaproteobacteria</taxon>
        <taxon>Hyphomicrobiales</taxon>
        <taxon>Devosiaceae</taxon>
        <taxon>Devosia</taxon>
    </lineage>
</organism>
<gene>
    <name evidence="11" type="ORF">JI748_05895</name>
</gene>
<dbReference type="InterPro" id="IPR024165">
    <property type="entry name" value="Kan/Strep_kinase"/>
</dbReference>